<keyword evidence="7 11" id="KW-0472">Membrane</keyword>
<dbReference type="PANTHER" id="PTHR11693">
    <property type="entry name" value="ATP SYNTHASE GAMMA CHAIN"/>
    <property type="match status" value="1"/>
</dbReference>
<keyword evidence="11" id="KW-1003">Cell membrane</keyword>
<dbReference type="Pfam" id="PF00231">
    <property type="entry name" value="ATP-synt"/>
    <property type="match status" value="1"/>
</dbReference>
<keyword evidence="4 11" id="KW-0813">Transport</keyword>
<accession>A0A372IL26</accession>
<protein>
    <recommendedName>
        <fullName evidence="11">ATP synthase gamma chain</fullName>
    </recommendedName>
    <alternativeName>
        <fullName evidence="11">ATP synthase F1 sector gamma subunit</fullName>
    </alternativeName>
    <alternativeName>
        <fullName evidence="11">F-ATPase gamma subunit</fullName>
    </alternativeName>
</protein>
<evidence type="ECO:0000256" key="5">
    <source>
        <dbReference type="ARBA" id="ARBA00022781"/>
    </source>
</evidence>
<evidence type="ECO:0000256" key="6">
    <source>
        <dbReference type="ARBA" id="ARBA00023065"/>
    </source>
</evidence>
<comment type="subunit">
    <text evidence="11">F-type ATPases have 2 components, CF(1) - the catalytic core - and CF(0) - the membrane proton channel. CF(1) has five subunits: alpha(3), beta(3), gamma(1), delta(1), epsilon(1). CF(0) has three main subunits: a, b and c.</text>
</comment>
<dbReference type="HAMAP" id="MF_00815">
    <property type="entry name" value="ATP_synth_gamma_bact"/>
    <property type="match status" value="1"/>
</dbReference>
<keyword evidence="13" id="KW-1185">Reference proteome</keyword>
<dbReference type="GO" id="GO:0005886">
    <property type="term" value="C:plasma membrane"/>
    <property type="evidence" value="ECO:0007669"/>
    <property type="project" value="UniProtKB-SubCell"/>
</dbReference>
<dbReference type="GO" id="GO:0045259">
    <property type="term" value="C:proton-transporting ATP synthase complex"/>
    <property type="evidence" value="ECO:0007669"/>
    <property type="project" value="UniProtKB-KW"/>
</dbReference>
<dbReference type="EMBL" id="QVQT01000006">
    <property type="protein sequence ID" value="RFU15449.1"/>
    <property type="molecule type" value="Genomic_DNA"/>
</dbReference>
<evidence type="ECO:0000256" key="11">
    <source>
        <dbReference type="HAMAP-Rule" id="MF_00815"/>
    </source>
</evidence>
<gene>
    <name evidence="11" type="primary">atpG</name>
    <name evidence="12" type="ORF">D0Y96_17475</name>
</gene>
<evidence type="ECO:0000256" key="8">
    <source>
        <dbReference type="ARBA" id="ARBA00023196"/>
    </source>
</evidence>
<evidence type="ECO:0000256" key="7">
    <source>
        <dbReference type="ARBA" id="ARBA00023136"/>
    </source>
</evidence>
<comment type="function">
    <text evidence="1 11">Produces ATP from ADP in the presence of a proton gradient across the membrane. The gamma chain is believed to be important in regulating ATPase activity and the flow of protons through the CF(0) complex.</text>
</comment>
<comment type="subcellular location">
    <subcellularLocation>
        <location evidence="11">Cell membrane</location>
        <topology evidence="11">Peripheral membrane protein</topology>
    </subcellularLocation>
    <subcellularLocation>
        <location evidence="2">Membrane</location>
        <topology evidence="2">Peripheral membrane protein</topology>
    </subcellularLocation>
    <subcellularLocation>
        <location evidence="10">Thylakoid</location>
    </subcellularLocation>
</comment>
<sequence length="361" mass="40617">MANVLDLRRRIRSVKNTRQITRAMKMVSAAKLRRAQERAITSRPYAAMLASVLESLKRRIEIVDPDTGEVRHPLLKTREEKRILLVVVSGDKGFAGGFNTNIIKATTHFLGSNDGKEIDVEAIGRKGRDLFRRRYPAARFQEIESHDGHAPRPERQRSSQIEVIGDHPGLLEKLSFDAARELGEEIVDRYVHEEIDAVYIVYNEFKSVIQQRVVVERILPIIEFGRHEITESQEMSAEERARAAEAALTAGVSLQPGEAEADIQEFEDEAKKFGTAEVDYIYEQKPREIFDAILPRYVTSQIYHALLESVAAEHAARMTAMDSATNNAGEIIDSLTLTMNRVRQAAITREIIEIVSGAAAL</sequence>
<dbReference type="AlphaFoldDB" id="A0A372IL26"/>
<evidence type="ECO:0000313" key="12">
    <source>
        <dbReference type="EMBL" id="RFU15449.1"/>
    </source>
</evidence>
<keyword evidence="9 11" id="KW-0066">ATP synthesis</keyword>
<dbReference type="InterPro" id="IPR035968">
    <property type="entry name" value="ATP_synth_F1_ATPase_gsu"/>
</dbReference>
<dbReference type="Gene3D" id="3.40.1380.10">
    <property type="match status" value="1"/>
</dbReference>
<dbReference type="SUPFAM" id="SSF52943">
    <property type="entry name" value="ATP synthase (F1-ATPase), gamma subunit"/>
    <property type="match status" value="1"/>
</dbReference>
<dbReference type="GO" id="GO:0009579">
    <property type="term" value="C:thylakoid"/>
    <property type="evidence" value="ECO:0007669"/>
    <property type="project" value="UniProtKB-SubCell"/>
</dbReference>
<evidence type="ECO:0000256" key="2">
    <source>
        <dbReference type="ARBA" id="ARBA00004170"/>
    </source>
</evidence>
<dbReference type="InterPro" id="IPR000131">
    <property type="entry name" value="ATP_synth_F1_gsu"/>
</dbReference>
<evidence type="ECO:0000256" key="9">
    <source>
        <dbReference type="ARBA" id="ARBA00023310"/>
    </source>
</evidence>
<evidence type="ECO:0000256" key="1">
    <source>
        <dbReference type="ARBA" id="ARBA00003456"/>
    </source>
</evidence>
<dbReference type="CDD" id="cd12151">
    <property type="entry name" value="F1-ATPase_gamma"/>
    <property type="match status" value="1"/>
</dbReference>
<dbReference type="OrthoDB" id="9812769at2"/>
<evidence type="ECO:0000256" key="3">
    <source>
        <dbReference type="ARBA" id="ARBA00007681"/>
    </source>
</evidence>
<keyword evidence="8 11" id="KW-0139">CF(1)</keyword>
<evidence type="ECO:0000256" key="10">
    <source>
        <dbReference type="ARBA" id="ARBA00060385"/>
    </source>
</evidence>
<organism evidence="12 13">
    <name type="scientific">Paracidobacterium acidisoli</name>
    <dbReference type="NCBI Taxonomy" id="2303751"/>
    <lineage>
        <taxon>Bacteria</taxon>
        <taxon>Pseudomonadati</taxon>
        <taxon>Acidobacteriota</taxon>
        <taxon>Terriglobia</taxon>
        <taxon>Terriglobales</taxon>
        <taxon>Acidobacteriaceae</taxon>
        <taxon>Paracidobacterium</taxon>
    </lineage>
</organism>
<dbReference type="PANTHER" id="PTHR11693:SF22">
    <property type="entry name" value="ATP SYNTHASE SUBUNIT GAMMA, MITOCHONDRIAL"/>
    <property type="match status" value="1"/>
</dbReference>
<dbReference type="InterPro" id="IPR023632">
    <property type="entry name" value="ATP_synth_F1_gsu_CS"/>
</dbReference>
<keyword evidence="5 11" id="KW-0375">Hydrogen ion transport</keyword>
<dbReference type="Gene3D" id="1.10.287.80">
    <property type="entry name" value="ATP synthase, gamma subunit, helix hairpin domain"/>
    <property type="match status" value="2"/>
</dbReference>
<dbReference type="Proteomes" id="UP000264702">
    <property type="component" value="Unassembled WGS sequence"/>
</dbReference>
<evidence type="ECO:0000256" key="4">
    <source>
        <dbReference type="ARBA" id="ARBA00022448"/>
    </source>
</evidence>
<dbReference type="GO" id="GO:0005524">
    <property type="term" value="F:ATP binding"/>
    <property type="evidence" value="ECO:0007669"/>
    <property type="project" value="UniProtKB-UniRule"/>
</dbReference>
<comment type="similarity">
    <text evidence="3 11">Belongs to the ATPase gamma chain family.</text>
</comment>
<dbReference type="GO" id="GO:0046933">
    <property type="term" value="F:proton-transporting ATP synthase activity, rotational mechanism"/>
    <property type="evidence" value="ECO:0007669"/>
    <property type="project" value="UniProtKB-UniRule"/>
</dbReference>
<dbReference type="RefSeq" id="WP_117302450.1">
    <property type="nucleotide sequence ID" value="NZ_QVQT02000006.1"/>
</dbReference>
<proteinExistence type="inferred from homology"/>
<dbReference type="GO" id="GO:0042777">
    <property type="term" value="P:proton motive force-driven plasma membrane ATP synthesis"/>
    <property type="evidence" value="ECO:0007669"/>
    <property type="project" value="UniProtKB-UniRule"/>
</dbReference>
<evidence type="ECO:0000313" key="13">
    <source>
        <dbReference type="Proteomes" id="UP000264702"/>
    </source>
</evidence>
<dbReference type="FunFam" id="1.10.287.80:FF:000003">
    <property type="entry name" value="ATP synthase gamma chain, chloroplastic"/>
    <property type="match status" value="1"/>
</dbReference>
<name>A0A372IL26_9BACT</name>
<dbReference type="PROSITE" id="PS00153">
    <property type="entry name" value="ATPASE_GAMMA"/>
    <property type="match status" value="1"/>
</dbReference>
<reference evidence="12 13" key="1">
    <citation type="submission" date="2018-08" db="EMBL/GenBank/DDBJ databases">
        <title>Acidipila sp. 4G-K13, an acidobacterium isolated from forest soil.</title>
        <authorList>
            <person name="Gao Z.-H."/>
            <person name="Qiu L.-H."/>
        </authorList>
    </citation>
    <scope>NUCLEOTIDE SEQUENCE [LARGE SCALE GENOMIC DNA]</scope>
    <source>
        <strain evidence="12 13">4G-K13</strain>
    </source>
</reference>
<comment type="caution">
    <text evidence="12">The sequence shown here is derived from an EMBL/GenBank/DDBJ whole genome shotgun (WGS) entry which is preliminary data.</text>
</comment>
<keyword evidence="6 11" id="KW-0406">Ion transport</keyword>